<evidence type="ECO:0000313" key="1">
    <source>
        <dbReference type="EMBL" id="SVB23498.1"/>
    </source>
</evidence>
<accession>A0A382CBK3</accession>
<dbReference type="PANTHER" id="PTHR21047">
    <property type="entry name" value="DTDP-6-DEOXY-D-GLUCOSE-3,5 EPIMERASE"/>
    <property type="match status" value="1"/>
</dbReference>
<dbReference type="InterPro" id="IPR014710">
    <property type="entry name" value="RmlC-like_jellyroll"/>
</dbReference>
<protein>
    <recommendedName>
        <fullName evidence="2">dTDP-4-dehydrorhamnose 3,5-epimerase</fullName>
    </recommendedName>
</protein>
<name>A0A382CBK3_9ZZZZ</name>
<proteinExistence type="predicted"/>
<evidence type="ECO:0008006" key="2">
    <source>
        <dbReference type="Google" id="ProtNLM"/>
    </source>
</evidence>
<gene>
    <name evidence="1" type="ORF">METZ01_LOCUS176352</name>
</gene>
<organism evidence="1">
    <name type="scientific">marine metagenome</name>
    <dbReference type="NCBI Taxonomy" id="408172"/>
    <lineage>
        <taxon>unclassified sequences</taxon>
        <taxon>metagenomes</taxon>
        <taxon>ecological metagenomes</taxon>
    </lineage>
</organism>
<dbReference type="AlphaFoldDB" id="A0A382CBK3"/>
<dbReference type="InterPro" id="IPR000888">
    <property type="entry name" value="RmlC-like"/>
</dbReference>
<dbReference type="GO" id="GO:0005829">
    <property type="term" value="C:cytosol"/>
    <property type="evidence" value="ECO:0007669"/>
    <property type="project" value="TreeGrafter"/>
</dbReference>
<sequence length="160" mass="18012">VDGRGEFWRSYCRQELADSGIEFSVCQSNVSVNPHQYTLRGFHYQQPPSTEQKILTVMAGAVHAVVVDIRPDSSTFLSHETCCFEVGDRSSLLVPEGCALAFLTLAAFTIVHYQMSDYYQPEYYSGFRYDDPTFGVCWPVEPVVISDQDRGYCDLDLAAL</sequence>
<dbReference type="GO" id="GO:0019305">
    <property type="term" value="P:dTDP-rhamnose biosynthetic process"/>
    <property type="evidence" value="ECO:0007669"/>
    <property type="project" value="TreeGrafter"/>
</dbReference>
<dbReference type="PANTHER" id="PTHR21047:SF2">
    <property type="entry name" value="THYMIDINE DIPHOSPHO-4-KETO-RHAMNOSE 3,5-EPIMERASE"/>
    <property type="match status" value="1"/>
</dbReference>
<dbReference type="InterPro" id="IPR011051">
    <property type="entry name" value="RmlC_Cupin_sf"/>
</dbReference>
<dbReference type="GO" id="GO:0000271">
    <property type="term" value="P:polysaccharide biosynthetic process"/>
    <property type="evidence" value="ECO:0007669"/>
    <property type="project" value="TreeGrafter"/>
</dbReference>
<feature type="non-terminal residue" evidence="1">
    <location>
        <position position="1"/>
    </location>
</feature>
<reference evidence="1" key="1">
    <citation type="submission" date="2018-05" db="EMBL/GenBank/DDBJ databases">
        <authorList>
            <person name="Lanie J.A."/>
            <person name="Ng W.-L."/>
            <person name="Kazmierczak K.M."/>
            <person name="Andrzejewski T.M."/>
            <person name="Davidsen T.M."/>
            <person name="Wayne K.J."/>
            <person name="Tettelin H."/>
            <person name="Glass J.I."/>
            <person name="Rusch D."/>
            <person name="Podicherti R."/>
            <person name="Tsui H.-C.T."/>
            <person name="Winkler M.E."/>
        </authorList>
    </citation>
    <scope>NUCLEOTIDE SEQUENCE</scope>
</reference>
<dbReference type="CDD" id="cd00438">
    <property type="entry name" value="cupin_RmlC"/>
    <property type="match status" value="1"/>
</dbReference>
<dbReference type="Pfam" id="PF00908">
    <property type="entry name" value="dTDP_sugar_isom"/>
    <property type="match status" value="1"/>
</dbReference>
<dbReference type="EMBL" id="UINC01033746">
    <property type="protein sequence ID" value="SVB23498.1"/>
    <property type="molecule type" value="Genomic_DNA"/>
</dbReference>
<dbReference type="Gene3D" id="2.60.120.10">
    <property type="entry name" value="Jelly Rolls"/>
    <property type="match status" value="1"/>
</dbReference>
<dbReference type="SUPFAM" id="SSF51182">
    <property type="entry name" value="RmlC-like cupins"/>
    <property type="match status" value="1"/>
</dbReference>
<dbReference type="GO" id="GO:0008830">
    <property type="term" value="F:dTDP-4-dehydrorhamnose 3,5-epimerase activity"/>
    <property type="evidence" value="ECO:0007669"/>
    <property type="project" value="InterPro"/>
</dbReference>